<keyword evidence="1" id="KW-0472">Membrane</keyword>
<evidence type="ECO:0000313" key="2">
    <source>
        <dbReference type="EMBL" id="ANV79074.1"/>
    </source>
</evidence>
<accession>A0A1B1T9V7</accession>
<feature type="transmembrane region" description="Helical" evidence="1">
    <location>
        <begin position="45"/>
        <end position="62"/>
    </location>
</feature>
<feature type="transmembrane region" description="Helical" evidence="1">
    <location>
        <begin position="18"/>
        <end position="39"/>
    </location>
</feature>
<evidence type="ECO:0000256" key="1">
    <source>
        <dbReference type="SAM" id="Phobius"/>
    </source>
</evidence>
<name>A0A1B1T9V7_9ARCH</name>
<proteinExistence type="predicted"/>
<organism evidence="2">
    <name type="scientific">uncultured Poseidoniia archaeon</name>
    <dbReference type="NCBI Taxonomy" id="1697135"/>
    <lineage>
        <taxon>Archaea</taxon>
        <taxon>Methanobacteriati</taxon>
        <taxon>Thermoplasmatota</taxon>
        <taxon>Candidatus Poseidoniia</taxon>
        <taxon>environmental samples</taxon>
    </lineage>
</organism>
<protein>
    <submittedName>
        <fullName evidence="2">Uncharacterized protein</fullName>
    </submittedName>
</protein>
<dbReference type="EMBL" id="KP211812">
    <property type="protein sequence ID" value="ANV79074.1"/>
    <property type="molecule type" value="Genomic_DNA"/>
</dbReference>
<sequence length="75" mass="8812">MSGTKTQSFLENKLVKSFVAFSIFRAFYGFGILIVTYFIDRGTSIPWWLFLGFSMIFSRVLFKQIKKRKKLDNNS</sequence>
<reference evidence="2" key="1">
    <citation type="submission" date="2014-11" db="EMBL/GenBank/DDBJ databases">
        <authorList>
            <person name="Zhu J."/>
            <person name="Qi W."/>
            <person name="Song R."/>
        </authorList>
    </citation>
    <scope>NUCLEOTIDE SEQUENCE</scope>
</reference>
<reference evidence="2" key="2">
    <citation type="journal article" date="2015" name="ISME J.">
        <title>A new class of marine Euryarchaeota group II from the Mediterranean deep chlorophyll maximum.</title>
        <authorList>
            <person name="Martin-Cuadrado A.B."/>
            <person name="Garcia-Heredia I."/>
            <person name="Molto A.G."/>
            <person name="Lopez-Ubeda R."/>
            <person name="Kimes N."/>
            <person name="Lopez-Garcia P."/>
            <person name="Moreira D."/>
            <person name="Rodriguez-Valera F."/>
        </authorList>
    </citation>
    <scope>NUCLEOTIDE SEQUENCE</scope>
</reference>
<keyword evidence="1" id="KW-1133">Transmembrane helix</keyword>
<dbReference type="AlphaFoldDB" id="A0A1B1T9V7"/>
<keyword evidence="1" id="KW-0812">Transmembrane</keyword>